<reference evidence="1" key="2">
    <citation type="submission" date="2024-12" db="EMBL/GenBank/DDBJ databases">
        <authorList>
            <person name="Estrada K."/>
            <person name="Bobes R.J."/>
            <person name="Sanchez-Flores A."/>
            <person name="Laclette J.P."/>
        </authorList>
    </citation>
    <scope>NUCLEOTIDE SEQUENCE</scope>
    <source>
        <strain evidence="1">WFUcys</strain>
        <tissue evidence="1">Peritoneal cavity of infected mice</tissue>
    </source>
</reference>
<proteinExistence type="predicted"/>
<evidence type="ECO:0000313" key="1">
    <source>
        <dbReference type="EMBL" id="KAL5104849.1"/>
    </source>
</evidence>
<reference evidence="1 3" key="1">
    <citation type="journal article" date="2022" name="Front. Cell. Infect. Microbiol.">
        <title>The Genomes of Two Strains of Taenia crassiceps the Animal Model for the Study of Human Cysticercosis.</title>
        <authorList>
            <person name="Bobes R.J."/>
            <person name="Estrada K."/>
            <person name="Rios-Valencia D.G."/>
            <person name="Calderon-Gallegos A."/>
            <person name="de la Torre P."/>
            <person name="Carrero J.C."/>
            <person name="Sanchez-Flores A."/>
            <person name="Laclette J.P."/>
        </authorList>
    </citation>
    <scope>NUCLEOTIDE SEQUENCE [LARGE SCALE GENOMIC DNA]</scope>
    <source>
        <strain evidence="1">WFUcys</strain>
    </source>
</reference>
<dbReference type="EMBL" id="JAKROA010000010">
    <property type="protein sequence ID" value="KAL5104975.1"/>
    <property type="molecule type" value="Genomic_DNA"/>
</dbReference>
<keyword evidence="3" id="KW-1185">Reference proteome</keyword>
<accession>A0ABR4Q5C6</accession>
<evidence type="ECO:0000313" key="2">
    <source>
        <dbReference type="EMBL" id="KAL5104975.1"/>
    </source>
</evidence>
<organism evidence="1 3">
    <name type="scientific">Taenia crassiceps</name>
    <dbReference type="NCBI Taxonomy" id="6207"/>
    <lineage>
        <taxon>Eukaryota</taxon>
        <taxon>Metazoa</taxon>
        <taxon>Spiralia</taxon>
        <taxon>Lophotrochozoa</taxon>
        <taxon>Platyhelminthes</taxon>
        <taxon>Cestoda</taxon>
        <taxon>Eucestoda</taxon>
        <taxon>Cyclophyllidea</taxon>
        <taxon>Taeniidae</taxon>
        <taxon>Taenia</taxon>
    </lineage>
</organism>
<evidence type="ECO:0000313" key="3">
    <source>
        <dbReference type="Proteomes" id="UP001651158"/>
    </source>
</evidence>
<dbReference type="Proteomes" id="UP001651158">
    <property type="component" value="Unassembled WGS sequence"/>
</dbReference>
<comment type="caution">
    <text evidence="1">The sequence shown here is derived from an EMBL/GenBank/DDBJ whole genome shotgun (WGS) entry which is preliminary data.</text>
</comment>
<gene>
    <name evidence="1" type="ORF">TcWFU_001778</name>
    <name evidence="2" type="ORF">TcWFU_006959</name>
</gene>
<protein>
    <submittedName>
        <fullName evidence="1">Uncharacterized protein</fullName>
    </submittedName>
</protein>
<name>A0ABR4Q5C6_9CEST</name>
<sequence length="111" mass="12613">MLDSDPLARPAHLVRRLCRFHHFHRRNRSLSTQSFKVVQKNHHLTSGNAKQPLLTLFYCTWWMCSASVLSHLSRDSVSPLSPDCASSLMGENMLSKAHHLSYISPVCVVLD</sequence>
<dbReference type="EMBL" id="JAKROA010000010">
    <property type="protein sequence ID" value="KAL5104849.1"/>
    <property type="molecule type" value="Genomic_DNA"/>
</dbReference>